<evidence type="ECO:0000259" key="13">
    <source>
        <dbReference type="Pfam" id="PF23936"/>
    </source>
</evidence>
<dbReference type="InterPro" id="IPR056165">
    <property type="entry name" value="Beta-prop_ELP1_2nd"/>
</dbReference>
<dbReference type="InterPro" id="IPR015943">
    <property type="entry name" value="WD40/YVTN_repeat-like_dom_sf"/>
</dbReference>
<gene>
    <name evidence="14" type="ORF">F8M41_014690</name>
</gene>
<dbReference type="Pfam" id="PF23797">
    <property type="entry name" value="Beta-prop_ELP1_2nd"/>
    <property type="match status" value="1"/>
</dbReference>
<comment type="similarity">
    <text evidence="2 6">Belongs to the ELP1/IKA1 family.</text>
</comment>
<evidence type="ECO:0000313" key="15">
    <source>
        <dbReference type="Proteomes" id="UP000439903"/>
    </source>
</evidence>
<feature type="domain" description="ELP1 N-terminal second beta-propeller" evidence="10">
    <location>
        <begin position="401"/>
        <end position="689"/>
    </location>
</feature>
<dbReference type="InterPro" id="IPR056169">
    <property type="entry name" value="HB_ELP1"/>
</dbReference>
<reference evidence="14 15" key="1">
    <citation type="journal article" date="2019" name="Environ. Microbiol.">
        <title>At the nexus of three kingdoms: the genome of the mycorrhizal fungus Gigaspora margarita provides insights into plant, endobacterial and fungal interactions.</title>
        <authorList>
            <person name="Venice F."/>
            <person name="Ghignone S."/>
            <person name="Salvioli di Fossalunga A."/>
            <person name="Amselem J."/>
            <person name="Novero M."/>
            <person name="Xianan X."/>
            <person name="Sedzielewska Toro K."/>
            <person name="Morin E."/>
            <person name="Lipzen A."/>
            <person name="Grigoriev I.V."/>
            <person name="Henrissat B."/>
            <person name="Martin F.M."/>
            <person name="Bonfante P."/>
        </authorList>
    </citation>
    <scope>NUCLEOTIDE SEQUENCE [LARGE SCALE GENOMIC DNA]</scope>
    <source>
        <strain evidence="14 15">BEG34</strain>
    </source>
</reference>
<protein>
    <recommendedName>
        <fullName evidence="5 6">Elongator complex protein 1</fullName>
    </recommendedName>
</protein>
<evidence type="ECO:0000256" key="4">
    <source>
        <dbReference type="ARBA" id="ARBA00022694"/>
    </source>
</evidence>
<dbReference type="InterPro" id="IPR056164">
    <property type="entry name" value="Beta-prop_ELP1_1st"/>
</dbReference>
<evidence type="ECO:0000256" key="6">
    <source>
        <dbReference type="PIRNR" id="PIRNR017233"/>
    </source>
</evidence>
<name>A0A8H3WWD1_GIGMA</name>
<dbReference type="Pfam" id="PF04762">
    <property type="entry name" value="Beta-prop_ELP1_1st"/>
    <property type="match status" value="1"/>
</dbReference>
<dbReference type="GO" id="GO:0033588">
    <property type="term" value="C:elongator holoenzyme complex"/>
    <property type="evidence" value="ECO:0007669"/>
    <property type="project" value="InterPro"/>
</dbReference>
<accession>A0A8H3WWD1</accession>
<dbReference type="GO" id="GO:0000049">
    <property type="term" value="F:tRNA binding"/>
    <property type="evidence" value="ECO:0007669"/>
    <property type="project" value="TreeGrafter"/>
</dbReference>
<dbReference type="Proteomes" id="UP000439903">
    <property type="component" value="Unassembled WGS sequence"/>
</dbReference>
<dbReference type="GO" id="GO:0005829">
    <property type="term" value="C:cytosol"/>
    <property type="evidence" value="ECO:0007669"/>
    <property type="project" value="TreeGrafter"/>
</dbReference>
<feature type="compositionally biased region" description="Basic residues" evidence="8">
    <location>
        <begin position="1184"/>
        <end position="1200"/>
    </location>
</feature>
<evidence type="ECO:0000256" key="8">
    <source>
        <dbReference type="SAM" id="MobiDB-lite"/>
    </source>
</evidence>
<comment type="function">
    <text evidence="6">Component of the elongator complex which is required for multiple tRNA modifications, including mcm5U (5-methoxycarbonylmethyl uridine), mcm5s2U (5-methoxycarbonylmethyl-2-thiouridine), and ncm5U (5-carbamoylmethyl uridine). The elongator complex catalyzes formation of carboxymethyluridine in the wobble base at position 34 in tRNAs.</text>
</comment>
<evidence type="ECO:0000256" key="1">
    <source>
        <dbReference type="ARBA" id="ARBA00005043"/>
    </source>
</evidence>
<dbReference type="PANTHER" id="PTHR12747">
    <property type="entry name" value="ELONGATOR COMPLEX PROTEIN 1"/>
    <property type="match status" value="1"/>
</dbReference>
<keyword evidence="14" id="KW-0808">Transferase</keyword>
<dbReference type="EMBL" id="WTPW01003018">
    <property type="protein sequence ID" value="KAF0356937.1"/>
    <property type="molecule type" value="Genomic_DNA"/>
</dbReference>
<comment type="subcellular location">
    <subcellularLocation>
        <location evidence="6">Cytoplasm</location>
    </subcellularLocation>
    <subcellularLocation>
        <location evidence="6">Nucleus</location>
    </subcellularLocation>
</comment>
<dbReference type="InterPro" id="IPR056167">
    <property type="entry name" value="A-sol_ELP1"/>
</dbReference>
<keyword evidence="14" id="KW-0418">Kinase</keyword>
<dbReference type="Pfam" id="PF23925">
    <property type="entry name" value="A-sol_ELP1"/>
    <property type="match status" value="1"/>
</dbReference>
<dbReference type="InterPro" id="IPR056166">
    <property type="entry name" value="TPR_ELP1"/>
</dbReference>
<dbReference type="GO" id="GO:0005634">
    <property type="term" value="C:nucleus"/>
    <property type="evidence" value="ECO:0007669"/>
    <property type="project" value="UniProtKB-SubCell"/>
</dbReference>
<dbReference type="Pfam" id="PF23936">
    <property type="entry name" value="HB_ELP1"/>
    <property type="match status" value="1"/>
</dbReference>
<evidence type="ECO:0000313" key="14">
    <source>
        <dbReference type="EMBL" id="KAF0356937.1"/>
    </source>
</evidence>
<feature type="domain" description="ELP1 alpha-solenoid" evidence="12">
    <location>
        <begin position="713"/>
        <end position="913"/>
    </location>
</feature>
<organism evidence="14 15">
    <name type="scientific">Gigaspora margarita</name>
    <dbReference type="NCBI Taxonomy" id="4874"/>
    <lineage>
        <taxon>Eukaryota</taxon>
        <taxon>Fungi</taxon>
        <taxon>Fungi incertae sedis</taxon>
        <taxon>Mucoromycota</taxon>
        <taxon>Glomeromycotina</taxon>
        <taxon>Glomeromycetes</taxon>
        <taxon>Diversisporales</taxon>
        <taxon>Gigasporaceae</taxon>
        <taxon>Gigaspora</taxon>
    </lineage>
</organism>
<dbReference type="PIRSF" id="PIRSF017233">
    <property type="entry name" value="IKAP"/>
    <property type="match status" value="1"/>
</dbReference>
<comment type="caution">
    <text evidence="14">The sequence shown here is derived from an EMBL/GenBank/DDBJ whole genome shotgun (WGS) entry which is preliminary data.</text>
</comment>
<feature type="coiled-coil region" evidence="7">
    <location>
        <begin position="1103"/>
        <end position="1137"/>
    </location>
</feature>
<keyword evidence="6" id="KW-0539">Nucleus</keyword>
<dbReference type="GO" id="GO:0002926">
    <property type="term" value="P:tRNA wobble base 5-methoxycarbonylmethyl-2-thiouridinylation"/>
    <property type="evidence" value="ECO:0007669"/>
    <property type="project" value="TreeGrafter"/>
</dbReference>
<dbReference type="Gene3D" id="1.25.40.470">
    <property type="match status" value="1"/>
</dbReference>
<dbReference type="SUPFAM" id="SSF82171">
    <property type="entry name" value="DPP6 N-terminal domain-like"/>
    <property type="match status" value="1"/>
</dbReference>
<evidence type="ECO:0000256" key="7">
    <source>
        <dbReference type="SAM" id="Coils"/>
    </source>
</evidence>
<feature type="domain" description="ELP1 TPR" evidence="11">
    <location>
        <begin position="920"/>
        <end position="1082"/>
    </location>
</feature>
<dbReference type="PANTHER" id="PTHR12747:SF0">
    <property type="entry name" value="ELONGATOR COMPLEX PROTEIN 1"/>
    <property type="match status" value="1"/>
</dbReference>
<evidence type="ECO:0000259" key="12">
    <source>
        <dbReference type="Pfam" id="PF23925"/>
    </source>
</evidence>
<sequence length="1303" mass="148819">MKSLTLLSQFTASLSSSDLKLKRTQHTVNPENGSIYFVRFSESNVELVQCSLVQTQNSDVSSITFFPNDGFSNDLDEIVKGIKFLVDIQSICIAFGNGDIVLVHLDSAKGCEEMVEVVGYIESRIKCVEWSPDEELVIFVTGNDTILEMTKDFDVITEFPVNVEELGEAVSISVGWGKKETQFHGSEGKTAAQKVVDTTNFTLSEDDDFRPRVSWCGDGSMFCCSVVDTNKGLRVIRVYNREGILQSTSEPVDKLGHVLSWRPAGNLIASNKKSSDKHEICFFEKNGLRHGEFSLREIKDHKIVEILWNCDSTILAVWLEREISNEILSCVQLWYMNNYHWYLKQEILPSSTESITSVSWDPEVALILHYTTNSNYYRLEFSWDVLFANTISASNAATVAVIDGCLIYLTPFRIMNVPPPMFAFSIQLDSPAVHVSFSPNNGGNDFAVLQANQEISFFEWLGVADTPPKAPKLLGAVHMGKIEGLYRGSIRQIAWINKTMLFCLHCHPNNQYDDITQIILEFDDNGQIQKKISETTVHLTNYLRRLYYNPTYDTFLCEVNDGSIHRVIIDHNDLNEDAERFFVSNTLIVSLPEVCNWIGTIQIESEKKKETFVIGLSEHNKLYVNENLIAADCTSFFIHNDFIIFTTLSHVVRFLPLHANLLVDLKVLDNVIQPYDETVRRVERGSKIIFAAYYDVFLVLQMPRGNLETIYPRALVLSSVRDFLNKFDYLSAYKTCRKHRIDLNILYDHNPDSFLKNVQSFVTQIEKVDYLNLFLSSLRNEDVMITMYPPIGNGSKSSSPSSSHDVSTKVNTVCDAVRTVLKSMDTKIYLQSIITSYVRKTPPDLESALNLLAKLKDQDMDLAEDAIKFAIFLVDADRLFDVALGLYDFGLVLMVAQQSQKDPREYLPFLTELESYPKYYQQFKIDDHLCRYEKALKNLSLAGDEYFDDCLKYIREHGLYHSATSIFANNNEKYKSVMTIYGDYLFTESNFKEAGLAYILAGDKPKALDSYKNCGSWREAFAIAQELNSSSDSLFNLAQSLAEILSDKRQYQEAAQIILDYTKQPEESIILLNKGRHWTESIRISHMYNRTDLIETNIKPNVIEGHTQLLQDVNSMLDQLNQQTNRLKEIRANKANQLISDPYQNDESIENVDTFSDTSSMASGFTRYTMSNTQLSMHSTRSGKSAKSRRRQERKKARGKKGSIYEEGYLLDSLKRLIERFNTTQVEILNILNCLVTFGYIKRAQQIQVLFSELEERIKNSLDEIFDTPTNNLPVTETELESDETRKVEKPILVQLNWKLQII</sequence>
<keyword evidence="7" id="KW-0175">Coiled coil</keyword>
<dbReference type="Pfam" id="PF23878">
    <property type="entry name" value="TPR_ELP1"/>
    <property type="match status" value="1"/>
</dbReference>
<proteinExistence type="inferred from homology"/>
<dbReference type="Gene3D" id="2.130.10.10">
    <property type="entry name" value="YVTN repeat-like/Quinoprotein amine dehydrogenase"/>
    <property type="match status" value="1"/>
</dbReference>
<evidence type="ECO:0000256" key="3">
    <source>
        <dbReference type="ARBA" id="ARBA00022490"/>
    </source>
</evidence>
<feature type="domain" description="ELP1 first N-terminal beta-propeller" evidence="9">
    <location>
        <begin position="1"/>
        <end position="363"/>
    </location>
</feature>
<feature type="domain" description="ELP1 three-helical bundle" evidence="13">
    <location>
        <begin position="1092"/>
        <end position="1265"/>
    </location>
</feature>
<feature type="compositionally biased region" description="Polar residues" evidence="8">
    <location>
        <begin position="1172"/>
        <end position="1183"/>
    </location>
</feature>
<dbReference type="UniPathway" id="UPA00988"/>
<evidence type="ECO:0000259" key="9">
    <source>
        <dbReference type="Pfam" id="PF04762"/>
    </source>
</evidence>
<dbReference type="GO" id="GO:0016301">
    <property type="term" value="F:kinase activity"/>
    <property type="evidence" value="ECO:0007669"/>
    <property type="project" value="UniProtKB-KW"/>
</dbReference>
<evidence type="ECO:0000256" key="2">
    <source>
        <dbReference type="ARBA" id="ARBA00006086"/>
    </source>
</evidence>
<evidence type="ECO:0000259" key="10">
    <source>
        <dbReference type="Pfam" id="PF23797"/>
    </source>
</evidence>
<evidence type="ECO:0000259" key="11">
    <source>
        <dbReference type="Pfam" id="PF23878"/>
    </source>
</evidence>
<dbReference type="OrthoDB" id="40048at2759"/>
<keyword evidence="3 6" id="KW-0963">Cytoplasm</keyword>
<keyword evidence="4" id="KW-0819">tRNA processing</keyword>
<evidence type="ECO:0000256" key="5">
    <source>
        <dbReference type="ARBA" id="ARBA00029535"/>
    </source>
</evidence>
<dbReference type="InterPro" id="IPR006849">
    <property type="entry name" value="Elp1"/>
</dbReference>
<comment type="pathway">
    <text evidence="1">tRNA modification; 5-methoxycarbonylmethyl-2-thiouridine-tRNA biosynthesis.</text>
</comment>
<keyword evidence="15" id="KW-1185">Reference proteome</keyword>
<feature type="region of interest" description="Disordered" evidence="8">
    <location>
        <begin position="1172"/>
        <end position="1200"/>
    </location>
</feature>